<keyword evidence="2" id="KW-1185">Reference proteome</keyword>
<proteinExistence type="predicted"/>
<dbReference type="Proteomes" id="UP001321498">
    <property type="component" value="Chromosome"/>
</dbReference>
<name>A0ABN6XPV9_9MICO</name>
<protein>
    <recommendedName>
        <fullName evidence="3">DUF3000 family protein</fullName>
    </recommendedName>
</protein>
<sequence>MVPPRDINPPAEIAAPPAEFAAALDSIEQTTIRSDVVIEAIPAPTGLAPWSVALSADVNPTPHGMDLDLGTGRLVLLYDPEEPEAWGGRFRIVCFAQAPSTSRSAPIPSSPTSPGHG</sequence>
<dbReference type="EMBL" id="AP027731">
    <property type="protein sequence ID" value="BDZ46896.1"/>
    <property type="molecule type" value="Genomic_DNA"/>
</dbReference>
<evidence type="ECO:0008006" key="3">
    <source>
        <dbReference type="Google" id="ProtNLM"/>
    </source>
</evidence>
<reference evidence="2" key="1">
    <citation type="journal article" date="2019" name="Int. J. Syst. Evol. Microbiol.">
        <title>The Global Catalogue of Microorganisms (GCM) 10K type strain sequencing project: providing services to taxonomists for standard genome sequencing and annotation.</title>
        <authorList>
            <consortium name="The Broad Institute Genomics Platform"/>
            <consortium name="The Broad Institute Genome Sequencing Center for Infectious Disease"/>
            <person name="Wu L."/>
            <person name="Ma J."/>
        </authorList>
    </citation>
    <scope>NUCLEOTIDE SEQUENCE [LARGE SCALE GENOMIC DNA]</scope>
    <source>
        <strain evidence="2">NBRC 108725</strain>
    </source>
</reference>
<organism evidence="1 2">
    <name type="scientific">Naasia aerilata</name>
    <dbReference type="NCBI Taxonomy" id="1162966"/>
    <lineage>
        <taxon>Bacteria</taxon>
        <taxon>Bacillati</taxon>
        <taxon>Actinomycetota</taxon>
        <taxon>Actinomycetes</taxon>
        <taxon>Micrococcales</taxon>
        <taxon>Microbacteriaceae</taxon>
        <taxon>Naasia</taxon>
    </lineage>
</organism>
<dbReference type="InterPro" id="IPR021555">
    <property type="entry name" value="DUF3000"/>
</dbReference>
<evidence type="ECO:0000313" key="1">
    <source>
        <dbReference type="EMBL" id="BDZ46896.1"/>
    </source>
</evidence>
<dbReference type="Pfam" id="PF11452">
    <property type="entry name" value="DUF3000"/>
    <property type="match status" value="1"/>
</dbReference>
<evidence type="ECO:0000313" key="2">
    <source>
        <dbReference type="Proteomes" id="UP001321498"/>
    </source>
</evidence>
<accession>A0ABN6XPV9</accession>
<gene>
    <name evidence="1" type="ORF">GCM10025866_28050</name>
</gene>